<gene>
    <name evidence="1" type="ORF">KDW_30750</name>
</gene>
<evidence type="ECO:0000313" key="2">
    <source>
        <dbReference type="Proteomes" id="UP000326912"/>
    </source>
</evidence>
<comment type="caution">
    <text evidence="1">The sequence shown here is derived from an EMBL/GenBank/DDBJ whole genome shotgun (WGS) entry which is preliminary data.</text>
</comment>
<evidence type="ECO:0000313" key="1">
    <source>
        <dbReference type="EMBL" id="GER88913.1"/>
    </source>
</evidence>
<sequence length="91" mass="9714">MREMLYGPFPSRNAVDHLAGQNTNAASRGQVIVSSQPIITSGCNNQSFTSSIIFPKQLKGGYYDLYIEGSSSFASGTSTIGSEVPIHIKAD</sequence>
<dbReference type="AlphaFoldDB" id="A0A5J4KME9"/>
<protein>
    <submittedName>
        <fullName evidence="1">Uncharacterized protein</fullName>
    </submittedName>
</protein>
<reference evidence="1 2" key="1">
    <citation type="submission" date="2019-10" db="EMBL/GenBank/DDBJ databases">
        <title>Dictyobacter vulcani sp. nov., within the class Ktedonobacteria, isolated from soil of volcanic Mt. Zao.</title>
        <authorList>
            <person name="Zheng Y."/>
            <person name="Wang C.M."/>
            <person name="Sakai Y."/>
            <person name="Abe K."/>
            <person name="Yokota A."/>
            <person name="Yabe S."/>
        </authorList>
    </citation>
    <scope>NUCLEOTIDE SEQUENCE [LARGE SCALE GENOMIC DNA]</scope>
    <source>
        <strain evidence="1 2">W12</strain>
    </source>
</reference>
<organism evidence="1 2">
    <name type="scientific">Dictyobacter vulcani</name>
    <dbReference type="NCBI Taxonomy" id="2607529"/>
    <lineage>
        <taxon>Bacteria</taxon>
        <taxon>Bacillati</taxon>
        <taxon>Chloroflexota</taxon>
        <taxon>Ktedonobacteria</taxon>
        <taxon>Ktedonobacterales</taxon>
        <taxon>Dictyobacteraceae</taxon>
        <taxon>Dictyobacter</taxon>
    </lineage>
</organism>
<accession>A0A5J4KME9</accession>
<dbReference type="EMBL" id="BKZW01000001">
    <property type="protein sequence ID" value="GER88913.1"/>
    <property type="molecule type" value="Genomic_DNA"/>
</dbReference>
<proteinExistence type="predicted"/>
<keyword evidence="2" id="KW-1185">Reference proteome</keyword>
<dbReference type="Proteomes" id="UP000326912">
    <property type="component" value="Unassembled WGS sequence"/>
</dbReference>
<name>A0A5J4KME9_9CHLR</name>